<reference evidence="1 2" key="2">
    <citation type="submission" date="2018-12" db="EMBL/GenBank/DDBJ databases">
        <title>Rhizobacter gummiphilus sp. nov., a rubber-degrading bacterium isolated from the soil of a botanical garden in Japan.</title>
        <authorList>
            <person name="Shunsuke S.S."/>
        </authorList>
    </citation>
    <scope>NUCLEOTIDE SEQUENCE [LARGE SCALE GENOMIC DNA]</scope>
    <source>
        <strain evidence="1 2">S-16</strain>
    </source>
</reference>
<name>A0A3N7K0L4_9BURK</name>
<dbReference type="AlphaFoldDB" id="A0A3N7K0L4"/>
<keyword evidence="2" id="KW-1185">Reference proteome</keyword>
<accession>A0A3N7K0L4</accession>
<dbReference type="RefSeq" id="WP_124539238.1">
    <property type="nucleotide sequence ID" value="NZ_QUSW01000001.1"/>
</dbReference>
<dbReference type="OrthoDB" id="9990867at2"/>
<sequence>MATLHNINSKRLISLAERLQLTTQEEAAGHCLSVSLDFALAARQFYGVESRLIKWSVTDDRNYVDHWAVLLDDERVLDMTHVQVDGRATLVARIAGYPANFRDARVYPAELLTDAYLESQQQETGRLTNRFLWTCGSRLFRHDAKAAIAARDLAGLRVALRQGGQFLGLFLMGCMTRWLEARARHLMGRLRAQPDLSDRMKPAERRADYAATTTADFRITAVG</sequence>
<proteinExistence type="predicted"/>
<comment type="caution">
    <text evidence="1">The sequence shown here is derived from an EMBL/GenBank/DDBJ whole genome shotgun (WGS) entry which is preliminary data.</text>
</comment>
<protein>
    <submittedName>
        <fullName evidence="1">Uncharacterized protein</fullName>
    </submittedName>
</protein>
<evidence type="ECO:0000313" key="1">
    <source>
        <dbReference type="EMBL" id="RQP26549.1"/>
    </source>
</evidence>
<evidence type="ECO:0000313" key="2">
    <source>
        <dbReference type="Proteomes" id="UP000267464"/>
    </source>
</evidence>
<dbReference type="Proteomes" id="UP000267464">
    <property type="component" value="Unassembled WGS sequence"/>
</dbReference>
<gene>
    <name evidence="1" type="ORF">DZC73_05980</name>
</gene>
<dbReference type="EMBL" id="QUSW01000001">
    <property type="protein sequence ID" value="RQP26549.1"/>
    <property type="molecule type" value="Genomic_DNA"/>
</dbReference>
<organism evidence="1 2">
    <name type="scientific">Piscinibacter terrae</name>
    <dbReference type="NCBI Taxonomy" id="2496871"/>
    <lineage>
        <taxon>Bacteria</taxon>
        <taxon>Pseudomonadati</taxon>
        <taxon>Pseudomonadota</taxon>
        <taxon>Betaproteobacteria</taxon>
        <taxon>Burkholderiales</taxon>
        <taxon>Sphaerotilaceae</taxon>
        <taxon>Piscinibacter</taxon>
    </lineage>
</organism>
<reference evidence="1 2" key="1">
    <citation type="submission" date="2018-08" db="EMBL/GenBank/DDBJ databases">
        <authorList>
            <person name="Khan S.A."/>
            <person name="Jeon C.O."/>
            <person name="Chun B.H."/>
            <person name="Jeong S.E."/>
        </authorList>
    </citation>
    <scope>NUCLEOTIDE SEQUENCE [LARGE SCALE GENOMIC DNA]</scope>
    <source>
        <strain evidence="1 2">S-16</strain>
    </source>
</reference>